<name>A0A7S1AK46_NOCSC</name>
<feature type="transmembrane region" description="Helical" evidence="1">
    <location>
        <begin position="200"/>
        <end position="222"/>
    </location>
</feature>
<organism evidence="2">
    <name type="scientific">Noctiluca scintillans</name>
    <name type="common">Sea sparkle</name>
    <name type="synonym">Red tide dinoflagellate</name>
    <dbReference type="NCBI Taxonomy" id="2966"/>
    <lineage>
        <taxon>Eukaryota</taxon>
        <taxon>Sar</taxon>
        <taxon>Alveolata</taxon>
        <taxon>Dinophyceae</taxon>
        <taxon>Noctilucales</taxon>
        <taxon>Noctilucaceae</taxon>
        <taxon>Noctiluca</taxon>
    </lineage>
</organism>
<accession>A0A7S1AK46</accession>
<feature type="transmembrane region" description="Helical" evidence="1">
    <location>
        <begin position="304"/>
        <end position="321"/>
    </location>
</feature>
<protein>
    <submittedName>
        <fullName evidence="2">Uncharacterized protein</fullName>
    </submittedName>
</protein>
<evidence type="ECO:0000256" key="1">
    <source>
        <dbReference type="SAM" id="Phobius"/>
    </source>
</evidence>
<keyword evidence="1" id="KW-0812">Transmembrane</keyword>
<feature type="transmembrane region" description="Helical" evidence="1">
    <location>
        <begin position="376"/>
        <end position="399"/>
    </location>
</feature>
<sequence length="455" mass="51834">MTVSVKSSNQLDDVAIFSPFGARRKPHFSTKWSSRKLERQHEPRPAHLAAALAIILETDLIRAGAVCVYRWMSLIADMLLLSVTLWTVKPLPMLALFFFLWYIPAGFRSGFISPIIYPIFNFVDDDHSLLGLHAGQRSVVWMYCWKMFRVSLLLVAEWVARTFNLAPRLMRSDNFKKDWFPEHILFSRTLWTGLRLGTKLIAAIWMVITFFLLACPCLRASLNGVPDEPRLQRIATLMREVQRALHIMEPRECRAQLCKLRDRHKYIVLLNIMSAHIPVFVVIAHSAADMFSFYLLIEAKSYSLALLLLICECMKGVLIFYEVGWDACWPFHEAILSWNRGLPTNTHTTVVRCDRGVVVIPMLFVKMYGLPRVAKYSFSAIIGVCSIISMTFNLANFVFTEFDLGTEREGRHTCHRFDGSVSHTPRDSSITGMSGVSSLELTIQNSTDTSVLSGL</sequence>
<evidence type="ECO:0000313" key="2">
    <source>
        <dbReference type="EMBL" id="CAD8855442.1"/>
    </source>
</evidence>
<gene>
    <name evidence="2" type="ORF">NSCI0253_LOCUS29794</name>
</gene>
<proteinExistence type="predicted"/>
<feature type="transmembrane region" description="Helical" evidence="1">
    <location>
        <begin position="275"/>
        <end position="297"/>
    </location>
</feature>
<keyword evidence="1" id="KW-0472">Membrane</keyword>
<reference evidence="2" key="1">
    <citation type="submission" date="2021-01" db="EMBL/GenBank/DDBJ databases">
        <authorList>
            <person name="Corre E."/>
            <person name="Pelletier E."/>
            <person name="Niang G."/>
            <person name="Scheremetjew M."/>
            <person name="Finn R."/>
            <person name="Kale V."/>
            <person name="Holt S."/>
            <person name="Cochrane G."/>
            <person name="Meng A."/>
            <person name="Brown T."/>
            <person name="Cohen L."/>
        </authorList>
    </citation>
    <scope>NUCLEOTIDE SEQUENCE</scope>
</reference>
<keyword evidence="1" id="KW-1133">Transmembrane helix</keyword>
<dbReference type="AlphaFoldDB" id="A0A7S1AK46"/>
<dbReference type="EMBL" id="HBFQ01042141">
    <property type="protein sequence ID" value="CAD8855442.1"/>
    <property type="molecule type" value="Transcribed_RNA"/>
</dbReference>